<protein>
    <submittedName>
        <fullName evidence="2">Winged helix-turn-helix transcriptional regulator</fullName>
    </submittedName>
</protein>
<proteinExistence type="predicted"/>
<dbReference type="RefSeq" id="WP_142538396.1">
    <property type="nucleotide sequence ID" value="NZ_BMIE01000003.1"/>
</dbReference>
<dbReference type="InterPro" id="IPR036390">
    <property type="entry name" value="WH_DNA-bd_sf"/>
</dbReference>
<organism evidence="2 3">
    <name type="scientific">Psychrobacillus lasiicapitis</name>
    <dbReference type="NCBI Taxonomy" id="1636719"/>
    <lineage>
        <taxon>Bacteria</taxon>
        <taxon>Bacillati</taxon>
        <taxon>Bacillota</taxon>
        <taxon>Bacilli</taxon>
        <taxon>Bacillales</taxon>
        <taxon>Bacillaceae</taxon>
        <taxon>Psychrobacillus</taxon>
    </lineage>
</organism>
<evidence type="ECO:0000313" key="3">
    <source>
        <dbReference type="Proteomes" id="UP000317316"/>
    </source>
</evidence>
<dbReference type="InterPro" id="IPR036388">
    <property type="entry name" value="WH-like_DNA-bd_sf"/>
</dbReference>
<name>A0A544TAC9_9BACI</name>
<dbReference type="OrthoDB" id="1956263at2"/>
<dbReference type="InterPro" id="IPR006199">
    <property type="entry name" value="LexA_DNA-bd_dom"/>
</dbReference>
<dbReference type="Proteomes" id="UP000317316">
    <property type="component" value="Unassembled WGS sequence"/>
</dbReference>
<evidence type="ECO:0000259" key="1">
    <source>
        <dbReference type="Pfam" id="PF01726"/>
    </source>
</evidence>
<feature type="domain" description="LexA repressor DNA-binding" evidence="1">
    <location>
        <begin position="2"/>
        <end position="63"/>
    </location>
</feature>
<dbReference type="Gene3D" id="1.10.10.10">
    <property type="entry name" value="Winged helix-like DNA-binding domain superfamily/Winged helix DNA-binding domain"/>
    <property type="match status" value="1"/>
</dbReference>
<dbReference type="EMBL" id="VDGH01000004">
    <property type="protein sequence ID" value="TQR14413.1"/>
    <property type="molecule type" value="Genomic_DNA"/>
</dbReference>
<dbReference type="GO" id="GO:0004252">
    <property type="term" value="F:serine-type endopeptidase activity"/>
    <property type="evidence" value="ECO:0007669"/>
    <property type="project" value="InterPro"/>
</dbReference>
<dbReference type="InterPro" id="IPR050077">
    <property type="entry name" value="LexA_repressor"/>
</dbReference>
<keyword evidence="3" id="KW-1185">Reference proteome</keyword>
<dbReference type="AlphaFoldDB" id="A0A544TAC9"/>
<evidence type="ECO:0000313" key="2">
    <source>
        <dbReference type="EMBL" id="TQR14413.1"/>
    </source>
</evidence>
<dbReference type="SUPFAM" id="SSF46785">
    <property type="entry name" value="Winged helix' DNA-binding domain"/>
    <property type="match status" value="1"/>
</dbReference>
<dbReference type="GO" id="GO:0006508">
    <property type="term" value="P:proteolysis"/>
    <property type="evidence" value="ECO:0007669"/>
    <property type="project" value="InterPro"/>
</dbReference>
<sequence length="68" mass="7930">MMSKRQKQIYEYIKKYLAEKKYSPSIREIAEAVGLRSSSTVHGHLDNLRNNGYIDFVNSSPRTLQIVR</sequence>
<dbReference type="PANTHER" id="PTHR33516:SF2">
    <property type="entry name" value="LEXA REPRESSOR-RELATED"/>
    <property type="match status" value="1"/>
</dbReference>
<dbReference type="PANTHER" id="PTHR33516">
    <property type="entry name" value="LEXA REPRESSOR"/>
    <property type="match status" value="1"/>
</dbReference>
<dbReference type="Pfam" id="PF01726">
    <property type="entry name" value="LexA_DNA_bind"/>
    <property type="match status" value="1"/>
</dbReference>
<comment type="caution">
    <text evidence="2">The sequence shown here is derived from an EMBL/GenBank/DDBJ whole genome shotgun (WGS) entry which is preliminary data.</text>
</comment>
<accession>A0A544TAC9</accession>
<gene>
    <name evidence="2" type="ORF">FG382_08125</name>
</gene>
<reference evidence="2 3" key="1">
    <citation type="submission" date="2019-05" db="EMBL/GenBank/DDBJ databases">
        <title>Psychrobacillus vulpis sp. nov., a new species isolated from feces of a red fox that inhabits in The Tablas de Daimiel Natural Park, Albacete, Spain.</title>
        <authorList>
            <person name="Rodriguez M."/>
            <person name="Reina J.C."/>
            <person name="Bejar V."/>
            <person name="Llamas I."/>
        </authorList>
    </citation>
    <scope>NUCLEOTIDE SEQUENCE [LARGE SCALE GENOMIC DNA]</scope>
    <source>
        <strain evidence="2 3">NEAU-3TGS17</strain>
    </source>
</reference>